<dbReference type="Pfam" id="PF00067">
    <property type="entry name" value="p450"/>
    <property type="match status" value="1"/>
</dbReference>
<comment type="caution">
    <text evidence="7">The sequence shown here is derived from an EMBL/GenBank/DDBJ whole genome shotgun (WGS) entry which is preliminary data.</text>
</comment>
<dbReference type="Gene3D" id="1.10.630.10">
    <property type="entry name" value="Cytochrome P450"/>
    <property type="match status" value="1"/>
</dbReference>
<dbReference type="InterPro" id="IPR001128">
    <property type="entry name" value="Cyt_P450"/>
</dbReference>
<keyword evidence="3" id="KW-0479">Metal-binding</keyword>
<dbReference type="AlphaFoldDB" id="A0ABD3B0U4"/>
<dbReference type="SUPFAM" id="SSF48264">
    <property type="entry name" value="Cytochrome P450"/>
    <property type="match status" value="1"/>
</dbReference>
<dbReference type="PANTHER" id="PTHR47953:SF16">
    <property type="entry name" value="CYTOCHROME P450 71D8"/>
    <property type="match status" value="1"/>
</dbReference>
<evidence type="ECO:0008006" key="9">
    <source>
        <dbReference type="Google" id="ProtNLM"/>
    </source>
</evidence>
<dbReference type="PANTHER" id="PTHR47953">
    <property type="entry name" value="OS08G0105600 PROTEIN"/>
    <property type="match status" value="1"/>
</dbReference>
<protein>
    <recommendedName>
        <fullName evidence="9">Cytochrome P450</fullName>
    </recommendedName>
</protein>
<dbReference type="Proteomes" id="UP001630127">
    <property type="component" value="Unassembled WGS sequence"/>
</dbReference>
<keyword evidence="5" id="KW-0408">Iron</keyword>
<organism evidence="7 8">
    <name type="scientific">Cinchona calisaya</name>
    <dbReference type="NCBI Taxonomy" id="153742"/>
    <lineage>
        <taxon>Eukaryota</taxon>
        <taxon>Viridiplantae</taxon>
        <taxon>Streptophyta</taxon>
        <taxon>Embryophyta</taxon>
        <taxon>Tracheophyta</taxon>
        <taxon>Spermatophyta</taxon>
        <taxon>Magnoliopsida</taxon>
        <taxon>eudicotyledons</taxon>
        <taxon>Gunneridae</taxon>
        <taxon>Pentapetalae</taxon>
        <taxon>asterids</taxon>
        <taxon>lamiids</taxon>
        <taxon>Gentianales</taxon>
        <taxon>Rubiaceae</taxon>
        <taxon>Cinchonoideae</taxon>
        <taxon>Cinchoneae</taxon>
        <taxon>Cinchona</taxon>
    </lineage>
</organism>
<keyword evidence="4" id="KW-0560">Oxidoreductase</keyword>
<reference evidence="7 8" key="1">
    <citation type="submission" date="2024-11" db="EMBL/GenBank/DDBJ databases">
        <title>A near-complete genome assembly of Cinchona calisaya.</title>
        <authorList>
            <person name="Lian D.C."/>
            <person name="Zhao X.W."/>
            <person name="Wei L."/>
        </authorList>
    </citation>
    <scope>NUCLEOTIDE SEQUENCE [LARGE SCALE GENOMIC DNA]</scope>
    <source>
        <tissue evidence="7">Nenye</tissue>
    </source>
</reference>
<proteinExistence type="inferred from homology"/>
<sequence>MHLQLGEISTVVVTSAKMAKEILVTQHPAFASKPDTLATRIIWYDQGNVVFTPYGEYWKQMRKISMMELLCIKRVGSFRFIRQDEISKLVEFINQSSGAGGCQVINLTDKLFEYSSSVICRAAFGGICKDKDTMIKRMKIALALVGGFNLADLFPSLKFLPIITGLKHKLLEVHNKIDEILDDIVKQHKENHEIGRKCNAESGDKDLIDVLLLLQQESGNPDQIPITTRNIKAVILAQILVI</sequence>
<dbReference type="EMBL" id="JBJUIK010000001">
    <property type="protein sequence ID" value="KAL3537119.1"/>
    <property type="molecule type" value="Genomic_DNA"/>
</dbReference>
<evidence type="ECO:0000313" key="8">
    <source>
        <dbReference type="Proteomes" id="UP001630127"/>
    </source>
</evidence>
<evidence type="ECO:0000256" key="1">
    <source>
        <dbReference type="ARBA" id="ARBA00010617"/>
    </source>
</evidence>
<evidence type="ECO:0000256" key="3">
    <source>
        <dbReference type="ARBA" id="ARBA00022723"/>
    </source>
</evidence>
<dbReference type="GO" id="GO:0046872">
    <property type="term" value="F:metal ion binding"/>
    <property type="evidence" value="ECO:0007669"/>
    <property type="project" value="UniProtKB-KW"/>
</dbReference>
<evidence type="ECO:0000256" key="2">
    <source>
        <dbReference type="ARBA" id="ARBA00022617"/>
    </source>
</evidence>
<evidence type="ECO:0000256" key="5">
    <source>
        <dbReference type="ARBA" id="ARBA00023004"/>
    </source>
</evidence>
<evidence type="ECO:0000256" key="6">
    <source>
        <dbReference type="ARBA" id="ARBA00023033"/>
    </source>
</evidence>
<accession>A0ABD3B0U4</accession>
<keyword evidence="2" id="KW-0349">Heme</keyword>
<comment type="similarity">
    <text evidence="1">Belongs to the cytochrome P450 family.</text>
</comment>
<gene>
    <name evidence="7" type="ORF">ACH5RR_000485</name>
</gene>
<name>A0ABD3B0U4_9GENT</name>
<evidence type="ECO:0000256" key="4">
    <source>
        <dbReference type="ARBA" id="ARBA00023002"/>
    </source>
</evidence>
<dbReference type="InterPro" id="IPR052306">
    <property type="entry name" value="CYP450_71D"/>
</dbReference>
<dbReference type="InterPro" id="IPR036396">
    <property type="entry name" value="Cyt_P450_sf"/>
</dbReference>
<keyword evidence="8" id="KW-1185">Reference proteome</keyword>
<dbReference type="GO" id="GO:0004497">
    <property type="term" value="F:monooxygenase activity"/>
    <property type="evidence" value="ECO:0007669"/>
    <property type="project" value="UniProtKB-KW"/>
</dbReference>
<keyword evidence="6" id="KW-0503">Monooxygenase</keyword>
<evidence type="ECO:0000313" key="7">
    <source>
        <dbReference type="EMBL" id="KAL3537119.1"/>
    </source>
</evidence>